<feature type="non-terminal residue" evidence="3">
    <location>
        <position position="1"/>
    </location>
</feature>
<sequence>ARETDSDYWAISLIGVRPTTGEIYVIDQKRKRGMTLREGISWISNTASQVPAPELIIESNQSQRWLQQELASEGLNTTPVSTTRDKEDKLIDLSIPLENDRIIFVNHNQTSTKENPDDRWSDLRDEMLAFPNGSHDDCLDSLYLAVDNAQAGTQAFTGDMYGIRE</sequence>
<reference evidence="3" key="1">
    <citation type="journal article" date="2010" name="Environ. Microbiol.">
        <title>The metavirome of a hypersaline environment.</title>
        <authorList>
            <person name="Santos F."/>
            <person name="Yarza P."/>
            <person name="Parro V."/>
            <person name="Briones C."/>
            <person name="Anton J."/>
        </authorList>
    </citation>
    <scope>NUCLEOTIDE SEQUENCE</scope>
</reference>
<keyword evidence="1" id="KW-1188">Viral release from host cell</keyword>
<evidence type="ECO:0000313" key="3">
    <source>
        <dbReference type="EMBL" id="ADE29302.1"/>
    </source>
</evidence>
<dbReference type="EMBL" id="GU735367">
    <property type="protein sequence ID" value="ADE29302.1"/>
    <property type="molecule type" value="Genomic_DNA"/>
</dbReference>
<dbReference type="InterPro" id="IPR035421">
    <property type="entry name" value="Terminase_6C"/>
</dbReference>
<dbReference type="Gene3D" id="3.30.420.240">
    <property type="match status" value="1"/>
</dbReference>
<dbReference type="InterPro" id="IPR006517">
    <property type="entry name" value="Phage_terminase_lsu-like_C"/>
</dbReference>
<accession>D5L2P3</accession>
<protein>
    <recommendedName>
        <fullName evidence="2">Terminase large subunit gp17-like C-terminal domain-containing protein</fullName>
    </recommendedName>
</protein>
<dbReference type="Pfam" id="PF17289">
    <property type="entry name" value="Terminase_6C"/>
    <property type="match status" value="1"/>
</dbReference>
<name>D5L2P3_9VIRU</name>
<organism evidence="3">
    <name type="scientific">uncultured virus</name>
    <dbReference type="NCBI Taxonomy" id="340016"/>
    <lineage>
        <taxon>Viruses</taxon>
        <taxon>environmental samples</taxon>
    </lineage>
</organism>
<evidence type="ECO:0000259" key="2">
    <source>
        <dbReference type="Pfam" id="PF17289"/>
    </source>
</evidence>
<evidence type="ECO:0000256" key="1">
    <source>
        <dbReference type="ARBA" id="ARBA00022612"/>
    </source>
</evidence>
<dbReference type="NCBIfam" id="TIGR01630">
    <property type="entry name" value="psiM2_ORF9"/>
    <property type="match status" value="1"/>
</dbReference>
<feature type="domain" description="Terminase large subunit gp17-like C-terminal" evidence="2">
    <location>
        <begin position="5"/>
        <end position="147"/>
    </location>
</feature>
<proteinExistence type="predicted"/>